<name>B8KW74_9GAMM</name>
<evidence type="ECO:0000313" key="1">
    <source>
        <dbReference type="EMBL" id="EED35396.1"/>
    </source>
</evidence>
<accession>B8KW74</accession>
<dbReference type="STRING" id="565045.NOR51B_1341"/>
<keyword evidence="2" id="KW-1185">Reference proteome</keyword>
<dbReference type="Proteomes" id="UP000004699">
    <property type="component" value="Unassembled WGS sequence"/>
</dbReference>
<reference evidence="2" key="1">
    <citation type="journal article" date="2013" name="BMC Microbiol.">
        <title>Taxonomy and evolution of bacteriochlorophyll a-containing members of the OM60/NOR5 clade of marine gammaproteobacteria: description of Luminiphilus syltensis gen. nov., sp. nov., reclassification of Haliea rubra as Pseudohaliea rubra gen. nov., comb. nov., and emendation of Chromatocurvus halotolerans.</title>
        <authorList>
            <person name="Spring S."/>
            <person name="Riedel T."/>
            <person name="Sproer C."/>
            <person name="Yan S."/>
            <person name="Harder J."/>
            <person name="Fuchs B.M."/>
        </authorList>
    </citation>
    <scope>NUCLEOTIDE SEQUENCE [LARGE SCALE GENOMIC DNA]</scope>
    <source>
        <strain evidence="2">NOR51-B</strain>
    </source>
</reference>
<dbReference type="AlphaFoldDB" id="B8KW74"/>
<protein>
    <submittedName>
        <fullName evidence="1">Uncharacterized protein</fullName>
    </submittedName>
</protein>
<dbReference type="HOGENOM" id="CLU_3292033_0_0_6"/>
<evidence type="ECO:0000313" key="2">
    <source>
        <dbReference type="Proteomes" id="UP000004699"/>
    </source>
</evidence>
<proteinExistence type="predicted"/>
<organism evidence="1 2">
    <name type="scientific">Luminiphilus syltensis NOR5-1B</name>
    <dbReference type="NCBI Taxonomy" id="565045"/>
    <lineage>
        <taxon>Bacteria</taxon>
        <taxon>Pseudomonadati</taxon>
        <taxon>Pseudomonadota</taxon>
        <taxon>Gammaproteobacteria</taxon>
        <taxon>Cellvibrionales</taxon>
        <taxon>Halieaceae</taxon>
        <taxon>Luminiphilus</taxon>
    </lineage>
</organism>
<sequence length="40" mass="4478">MKQCAEARVDHAVNLGAKKIYWDGVGWGYNDRQNLGGVEK</sequence>
<dbReference type="EMBL" id="DS999411">
    <property type="protein sequence ID" value="EED35396.1"/>
    <property type="molecule type" value="Genomic_DNA"/>
</dbReference>
<gene>
    <name evidence="1" type="ORF">NOR51B_1341</name>
</gene>